<evidence type="ECO:0000313" key="2">
    <source>
        <dbReference type="EMBL" id="KAL5106565.1"/>
    </source>
</evidence>
<evidence type="ECO:0000313" key="3">
    <source>
        <dbReference type="Proteomes" id="UP001651158"/>
    </source>
</evidence>
<dbReference type="PROSITE" id="PS00798">
    <property type="entry name" value="ALDOKETO_REDUCTASE_1"/>
    <property type="match status" value="1"/>
</dbReference>
<accession>A0ABR4QAA6</accession>
<proteinExistence type="predicted"/>
<comment type="caution">
    <text evidence="2">The sequence shown here is derived from an EMBL/GenBank/DDBJ whole genome shotgun (WGS) entry which is preliminary data.</text>
</comment>
<reference evidence="2 3" key="1">
    <citation type="journal article" date="2022" name="Front. Cell. Infect. Microbiol.">
        <title>The Genomes of Two Strains of Taenia crassiceps the Animal Model for the Study of Human Cysticercosis.</title>
        <authorList>
            <person name="Bobes R.J."/>
            <person name="Estrada K."/>
            <person name="Rios-Valencia D.G."/>
            <person name="Calderon-Gallegos A."/>
            <person name="de la Torre P."/>
            <person name="Carrero J.C."/>
            <person name="Sanchez-Flores A."/>
            <person name="Laclette J.P."/>
        </authorList>
    </citation>
    <scope>NUCLEOTIDE SEQUENCE [LARGE SCALE GENOMIC DNA]</scope>
    <source>
        <strain evidence="2">WFUcys</strain>
    </source>
</reference>
<dbReference type="Pfam" id="PF00248">
    <property type="entry name" value="Aldo_ket_red"/>
    <property type="match status" value="1"/>
</dbReference>
<dbReference type="EMBL" id="JAKROA010000005">
    <property type="protein sequence ID" value="KAL5106565.1"/>
    <property type="molecule type" value="Genomic_DNA"/>
</dbReference>
<dbReference type="SUPFAM" id="SSF51430">
    <property type="entry name" value="NAD(P)-linked oxidoreductase"/>
    <property type="match status" value="1"/>
</dbReference>
<sequence length="299" mass="33838">MNPSLLLNSGYRIPQLGFGTFDAPKEVVYKAVEVAIDAGYRHIDCAMFYENEKEVGAAIASSMRKHDLKREDIFLASKLWCDNHAPEDVCKACKQSVENFGLQLKEGASFDVNGPNSVTFEYHKLEDTWKAMEEMVAAGLVKSIGVSNFNKRQIECILASCTIPPAVNQVEVNIHCLNTKLIQFCHSRNILIEGYAPIGSPGFIHGKDKPLLQEENVIEIAHRHKKKPAQVLLRHGLQRDIVVLIKSVTPERIKSNFDVFDFELTSAEMEKLNKTGSRKRTFLFSSLEKHPEYPFHDEY</sequence>
<dbReference type="Gene3D" id="3.20.20.100">
    <property type="entry name" value="NADP-dependent oxidoreductase domain"/>
    <property type="match status" value="1"/>
</dbReference>
<dbReference type="PANTHER" id="PTHR11732">
    <property type="entry name" value="ALDO/KETO REDUCTASE"/>
    <property type="match status" value="1"/>
</dbReference>
<dbReference type="InterPro" id="IPR020471">
    <property type="entry name" value="AKR"/>
</dbReference>
<protein>
    <submittedName>
        <fullName evidence="2">Aldo-keto reductase family 1 member B1</fullName>
    </submittedName>
</protein>
<dbReference type="InterPro" id="IPR018170">
    <property type="entry name" value="Aldo/ket_reductase_CS"/>
</dbReference>
<dbReference type="PIRSF" id="PIRSF000097">
    <property type="entry name" value="AKR"/>
    <property type="match status" value="1"/>
</dbReference>
<dbReference type="PROSITE" id="PS00062">
    <property type="entry name" value="ALDOKETO_REDUCTASE_2"/>
    <property type="match status" value="1"/>
</dbReference>
<dbReference type="InterPro" id="IPR036812">
    <property type="entry name" value="NAD(P)_OxRdtase_dom_sf"/>
</dbReference>
<keyword evidence="3" id="KW-1185">Reference proteome</keyword>
<gene>
    <name evidence="2" type="ORF">TcWFU_001147</name>
</gene>
<name>A0ABR4QAA6_9CEST</name>
<dbReference type="Proteomes" id="UP001651158">
    <property type="component" value="Unassembled WGS sequence"/>
</dbReference>
<dbReference type="InterPro" id="IPR023210">
    <property type="entry name" value="NADP_OxRdtase_dom"/>
</dbReference>
<dbReference type="PROSITE" id="PS00063">
    <property type="entry name" value="ALDOKETO_REDUCTASE_3"/>
    <property type="match status" value="1"/>
</dbReference>
<evidence type="ECO:0000259" key="1">
    <source>
        <dbReference type="Pfam" id="PF00248"/>
    </source>
</evidence>
<feature type="domain" description="NADP-dependent oxidoreductase" evidence="1">
    <location>
        <begin position="16"/>
        <end position="274"/>
    </location>
</feature>
<dbReference type="CDD" id="cd19071">
    <property type="entry name" value="AKR_AKR1-5-like"/>
    <property type="match status" value="1"/>
</dbReference>
<dbReference type="PRINTS" id="PR00069">
    <property type="entry name" value="ALDKETRDTASE"/>
</dbReference>
<organism evidence="2 3">
    <name type="scientific">Taenia crassiceps</name>
    <dbReference type="NCBI Taxonomy" id="6207"/>
    <lineage>
        <taxon>Eukaryota</taxon>
        <taxon>Metazoa</taxon>
        <taxon>Spiralia</taxon>
        <taxon>Lophotrochozoa</taxon>
        <taxon>Platyhelminthes</taxon>
        <taxon>Cestoda</taxon>
        <taxon>Eucestoda</taxon>
        <taxon>Cyclophyllidea</taxon>
        <taxon>Taeniidae</taxon>
        <taxon>Taenia</taxon>
    </lineage>
</organism>